<dbReference type="Pfam" id="PF06083">
    <property type="entry name" value="IL17"/>
    <property type="match status" value="1"/>
</dbReference>
<dbReference type="GO" id="GO:0005576">
    <property type="term" value="C:extracellular region"/>
    <property type="evidence" value="ECO:0007669"/>
    <property type="project" value="UniProtKB-SubCell"/>
</dbReference>
<evidence type="ECO:0000256" key="4">
    <source>
        <dbReference type="ARBA" id="ARBA00022729"/>
    </source>
</evidence>
<evidence type="ECO:0000256" key="1">
    <source>
        <dbReference type="ARBA" id="ARBA00004613"/>
    </source>
</evidence>
<dbReference type="InterPro" id="IPR010345">
    <property type="entry name" value="IL-17_fam"/>
</dbReference>
<sequence>MTSIYSQTGIIEENLGNSERQVGACDMNPETAKLAAQWMQSRNHTFQTHLLKPGGIALRFIPGRAVQNGSVLYGHIHCPDKLMDNREVGLNDRSLCPWYWKANYDPYRFPSMLPEALCRCSKAVLPNSFSYECEVITYQVKVLRFDRSCLFYKTDFEELAVACVPVLESVARNFANPQILQSLIQPFDY</sequence>
<name>A0A183IXP3_9BILA</name>
<protein>
    <submittedName>
        <fullName evidence="7">SCP domain-containing protein</fullName>
    </submittedName>
</protein>
<dbReference type="GO" id="GO:0005125">
    <property type="term" value="F:cytokine activity"/>
    <property type="evidence" value="ECO:0007669"/>
    <property type="project" value="InterPro"/>
</dbReference>
<dbReference type="OrthoDB" id="5802485at2759"/>
<dbReference type="WBParaSite" id="SBAD_0000870001-mRNA-1">
    <property type="protein sequence ID" value="SBAD_0000870001-mRNA-1"/>
    <property type="gene ID" value="SBAD_0000870001"/>
</dbReference>
<dbReference type="EMBL" id="UZAM01011546">
    <property type="protein sequence ID" value="VDP16873.1"/>
    <property type="molecule type" value="Genomic_DNA"/>
</dbReference>
<dbReference type="Proteomes" id="UP000270296">
    <property type="component" value="Unassembled WGS sequence"/>
</dbReference>
<evidence type="ECO:0000256" key="2">
    <source>
        <dbReference type="ARBA" id="ARBA00007236"/>
    </source>
</evidence>
<dbReference type="AlphaFoldDB" id="A0A183IXP3"/>
<reference evidence="5 6" key="2">
    <citation type="submission" date="2018-11" db="EMBL/GenBank/DDBJ databases">
        <authorList>
            <consortium name="Pathogen Informatics"/>
        </authorList>
    </citation>
    <scope>NUCLEOTIDE SEQUENCE [LARGE SCALE GENOMIC DNA]</scope>
</reference>
<dbReference type="InterPro" id="IPR029034">
    <property type="entry name" value="Cystine-knot_cytokine"/>
</dbReference>
<dbReference type="Gene3D" id="2.10.90.10">
    <property type="entry name" value="Cystine-knot cytokines"/>
    <property type="match status" value="1"/>
</dbReference>
<evidence type="ECO:0000256" key="3">
    <source>
        <dbReference type="ARBA" id="ARBA00022525"/>
    </source>
</evidence>
<keyword evidence="4" id="KW-0732">Signal</keyword>
<evidence type="ECO:0000313" key="5">
    <source>
        <dbReference type="EMBL" id="VDP16873.1"/>
    </source>
</evidence>
<dbReference type="SUPFAM" id="SSF57501">
    <property type="entry name" value="Cystine-knot cytokines"/>
    <property type="match status" value="1"/>
</dbReference>
<organism evidence="7">
    <name type="scientific">Soboliphyme baturini</name>
    <dbReference type="NCBI Taxonomy" id="241478"/>
    <lineage>
        <taxon>Eukaryota</taxon>
        <taxon>Metazoa</taxon>
        <taxon>Ecdysozoa</taxon>
        <taxon>Nematoda</taxon>
        <taxon>Enoplea</taxon>
        <taxon>Dorylaimia</taxon>
        <taxon>Dioctophymatida</taxon>
        <taxon>Dioctophymatoidea</taxon>
        <taxon>Soboliphymatidae</taxon>
        <taxon>Soboliphyme</taxon>
    </lineage>
</organism>
<accession>A0A183IXP3</accession>
<reference evidence="7" key="1">
    <citation type="submission" date="2016-06" db="UniProtKB">
        <authorList>
            <consortium name="WormBaseParasite"/>
        </authorList>
    </citation>
    <scope>IDENTIFICATION</scope>
</reference>
<gene>
    <name evidence="5" type="ORF">SBAD_LOCUS8391</name>
</gene>
<proteinExistence type="inferred from homology"/>
<evidence type="ECO:0000313" key="7">
    <source>
        <dbReference type="WBParaSite" id="SBAD_0000870001-mRNA-1"/>
    </source>
</evidence>
<evidence type="ECO:0000313" key="6">
    <source>
        <dbReference type="Proteomes" id="UP000270296"/>
    </source>
</evidence>
<comment type="subcellular location">
    <subcellularLocation>
        <location evidence="1">Secreted</location>
    </subcellularLocation>
</comment>
<keyword evidence="3" id="KW-0964">Secreted</keyword>
<comment type="similarity">
    <text evidence="2">Belongs to the IL-17 family.</text>
</comment>
<keyword evidence="6" id="KW-1185">Reference proteome</keyword>